<evidence type="ECO:0000313" key="3">
    <source>
        <dbReference type="Proteomes" id="UP000294192"/>
    </source>
</evidence>
<proteinExistence type="predicted"/>
<organism evidence="2 3">
    <name type="scientific">Mycoplasma marinum</name>
    <dbReference type="NCBI Taxonomy" id="1937190"/>
    <lineage>
        <taxon>Bacteria</taxon>
        <taxon>Bacillati</taxon>
        <taxon>Mycoplasmatota</taxon>
        <taxon>Mollicutes</taxon>
        <taxon>Mycoplasmataceae</taxon>
        <taxon>Mycoplasma</taxon>
    </lineage>
</organism>
<reference evidence="2 3" key="1">
    <citation type="submission" date="2018-02" db="EMBL/GenBank/DDBJ databases">
        <title>Mycoplasma marinum and Mycoplasma todarodis sp. nov., moderately halophilic and psychrotolerant mycoplasmas isolated from cephalopods.</title>
        <authorList>
            <person name="Viver T."/>
        </authorList>
    </citation>
    <scope>NUCLEOTIDE SEQUENCE [LARGE SCALE GENOMIC DNA]</scope>
    <source>
        <strain evidence="2 3">PE</strain>
    </source>
</reference>
<dbReference type="RefSeq" id="WP_131598402.1">
    <property type="nucleotide sequence ID" value="NZ_CBDBYK010000005.1"/>
</dbReference>
<dbReference type="AlphaFoldDB" id="A0A4R0XMZ2"/>
<accession>A0A4R0XMZ2</accession>
<feature type="transmembrane region" description="Helical" evidence="1">
    <location>
        <begin position="119"/>
        <end position="135"/>
    </location>
</feature>
<sequence length="136" mass="15676">MKRVVPYSRKKFRATLFVLTLVTIFSVFQIIMTWLQPFIFSWHLIPIESLPGNENTKIISLKIVSMAIEIIVLLIVVLLGIKSKKSLDRKVYMSSWINGLVLVIATFILFFLIPSATPVNYLLPIVVLFWYVVSLF</sequence>
<gene>
    <name evidence="2" type="ORF">C4B24_00795</name>
</gene>
<evidence type="ECO:0000256" key="1">
    <source>
        <dbReference type="SAM" id="Phobius"/>
    </source>
</evidence>
<keyword evidence="1" id="KW-0472">Membrane</keyword>
<feature type="transmembrane region" description="Helical" evidence="1">
    <location>
        <begin position="59"/>
        <end position="81"/>
    </location>
</feature>
<keyword evidence="3" id="KW-1185">Reference proteome</keyword>
<comment type="caution">
    <text evidence="2">The sequence shown here is derived from an EMBL/GenBank/DDBJ whole genome shotgun (WGS) entry which is preliminary data.</text>
</comment>
<keyword evidence="1" id="KW-0812">Transmembrane</keyword>
<feature type="transmembrane region" description="Helical" evidence="1">
    <location>
        <begin position="93"/>
        <end position="113"/>
    </location>
</feature>
<protein>
    <submittedName>
        <fullName evidence="2">Uncharacterized protein</fullName>
    </submittedName>
</protein>
<dbReference type="EMBL" id="PSZO01000002">
    <property type="protein sequence ID" value="TCG11920.1"/>
    <property type="molecule type" value="Genomic_DNA"/>
</dbReference>
<feature type="transmembrane region" description="Helical" evidence="1">
    <location>
        <begin position="12"/>
        <end position="39"/>
    </location>
</feature>
<keyword evidence="1" id="KW-1133">Transmembrane helix</keyword>
<evidence type="ECO:0000313" key="2">
    <source>
        <dbReference type="EMBL" id="TCG11920.1"/>
    </source>
</evidence>
<dbReference type="Proteomes" id="UP000294192">
    <property type="component" value="Unassembled WGS sequence"/>
</dbReference>
<name>A0A4R0XMZ2_9MOLU</name>